<organism evidence="1 2">
    <name type="scientific">Hymenobacter montanus</name>
    <dbReference type="NCBI Taxonomy" id="2771359"/>
    <lineage>
        <taxon>Bacteria</taxon>
        <taxon>Pseudomonadati</taxon>
        <taxon>Bacteroidota</taxon>
        <taxon>Cytophagia</taxon>
        <taxon>Cytophagales</taxon>
        <taxon>Hymenobacteraceae</taxon>
        <taxon>Hymenobacter</taxon>
    </lineage>
</organism>
<dbReference type="InterPro" id="IPR029058">
    <property type="entry name" value="AB_hydrolase_fold"/>
</dbReference>
<sequence length="440" mass="46703">MSALQNFPYFPIEFTKEGQVFNPAQVEALVTGLKPTAATDLLVLSHGWNNDMQDAQSLYEAFLGAFRQVLDGPVRQAFTQRKFAVLGVLWPSKKFADSQLIPSGAASASAPISNALLTAALDHLRGTFDAPGADQALEQARALVPSLEDSPKAQEKFAELLRSVLPATEASPDVDASAAFRTLPGQELMTRLAKPFPATLLPQAQTHGPAAGLGPGFVGQGAGLAQFFGGIKAGALNLLNYTTYYQMKERAGRVGRDGLYAVLQRVQQQCPLKLHLAGHSFGARLVTAAADKEGQPPLIVHTLTLLQAAFSHYGFSDNYDGTQAGFFRRVLTRHVVKGPILVSHSVRDTAVGTMYPLASMLARQVGQSLGDAHSKYGGLGRNGAQKTPESISGALLPVGASYAFRGGSIFNLNADAIIQGHSDISHPEVAYALLQAIATT</sequence>
<dbReference type="Proteomes" id="UP000612233">
    <property type="component" value="Unassembled WGS sequence"/>
</dbReference>
<protein>
    <recommendedName>
        <fullName evidence="3">Alpha/beta hydrolase</fullName>
    </recommendedName>
</protein>
<accession>A0A927BBT1</accession>
<dbReference type="RefSeq" id="WP_191004092.1">
    <property type="nucleotide sequence ID" value="NZ_JACXAD010000004.1"/>
</dbReference>
<dbReference type="SUPFAM" id="SSF53474">
    <property type="entry name" value="alpha/beta-Hydrolases"/>
    <property type="match status" value="1"/>
</dbReference>
<proteinExistence type="predicted"/>
<evidence type="ECO:0000313" key="2">
    <source>
        <dbReference type="Proteomes" id="UP000612233"/>
    </source>
</evidence>
<dbReference type="Gene3D" id="3.40.50.1820">
    <property type="entry name" value="alpha/beta hydrolase"/>
    <property type="match status" value="1"/>
</dbReference>
<name>A0A927BBT1_9BACT</name>
<evidence type="ECO:0000313" key="1">
    <source>
        <dbReference type="EMBL" id="MBD2767269.1"/>
    </source>
</evidence>
<gene>
    <name evidence="1" type="ORF">IC235_05130</name>
</gene>
<evidence type="ECO:0008006" key="3">
    <source>
        <dbReference type="Google" id="ProtNLM"/>
    </source>
</evidence>
<reference evidence="1" key="1">
    <citation type="submission" date="2020-09" db="EMBL/GenBank/DDBJ databases">
        <authorList>
            <person name="Kim M.K."/>
        </authorList>
    </citation>
    <scope>NUCLEOTIDE SEQUENCE</scope>
    <source>
        <strain evidence="1">BT664</strain>
    </source>
</reference>
<comment type="caution">
    <text evidence="1">The sequence shown here is derived from an EMBL/GenBank/DDBJ whole genome shotgun (WGS) entry which is preliminary data.</text>
</comment>
<dbReference type="EMBL" id="JACXAD010000004">
    <property type="protein sequence ID" value="MBD2767269.1"/>
    <property type="molecule type" value="Genomic_DNA"/>
</dbReference>
<keyword evidence="2" id="KW-1185">Reference proteome</keyword>
<dbReference type="AlphaFoldDB" id="A0A927BBT1"/>